<evidence type="ECO:0000256" key="6">
    <source>
        <dbReference type="ARBA" id="ARBA00040730"/>
    </source>
</evidence>
<protein>
    <recommendedName>
        <fullName evidence="6">Acetylserotonin O-methyltransferase</fullName>
        <ecNumber evidence="5">2.1.1.4</ecNumber>
    </recommendedName>
    <alternativeName>
        <fullName evidence="7">Hydroxyindole O-methyltransferase</fullName>
    </alternativeName>
</protein>
<evidence type="ECO:0000256" key="1">
    <source>
        <dbReference type="ARBA" id="ARBA00022603"/>
    </source>
</evidence>
<dbReference type="VEuPathDB" id="VectorBase:LDEU013074"/>
<dbReference type="STRING" id="299467.A0A443RUF6"/>
<evidence type="ECO:0000256" key="2">
    <source>
        <dbReference type="ARBA" id="ARBA00022679"/>
    </source>
</evidence>
<keyword evidence="3" id="KW-0949">S-adenosyl-L-methionine</keyword>
<reference evidence="9 10" key="1">
    <citation type="journal article" date="2018" name="Gigascience">
        <title>Genomes of trombidid mites reveal novel predicted allergens and laterally-transferred genes associated with secondary metabolism.</title>
        <authorList>
            <person name="Dong X."/>
            <person name="Chaisiri K."/>
            <person name="Xia D."/>
            <person name="Armstrong S.D."/>
            <person name="Fang Y."/>
            <person name="Donnelly M.J."/>
            <person name="Kadowaki T."/>
            <person name="McGarry J.W."/>
            <person name="Darby A.C."/>
            <person name="Makepeace B.L."/>
        </authorList>
    </citation>
    <scope>NUCLEOTIDE SEQUENCE [LARGE SCALE GENOMIC DNA]</scope>
    <source>
        <strain evidence="9">UoL-UT</strain>
    </source>
</reference>
<dbReference type="InterPro" id="IPR029063">
    <property type="entry name" value="SAM-dependent_MTases_sf"/>
</dbReference>
<dbReference type="GO" id="GO:0017096">
    <property type="term" value="F:acetylserotonin O-methyltransferase activity"/>
    <property type="evidence" value="ECO:0007669"/>
    <property type="project" value="UniProtKB-EC"/>
</dbReference>
<comment type="function">
    <text evidence="4">Catalyzes the transfer of a methyl group onto N-acetylserotonin, producing melatonin (N-acetyl-5-methoxytryptamine).</text>
</comment>
<evidence type="ECO:0000256" key="5">
    <source>
        <dbReference type="ARBA" id="ARBA00039116"/>
    </source>
</evidence>
<gene>
    <name evidence="9" type="ORF">B4U80_12381</name>
</gene>
<dbReference type="InterPro" id="IPR001077">
    <property type="entry name" value="COMT_C"/>
</dbReference>
<keyword evidence="10" id="KW-1185">Reference proteome</keyword>
<accession>A0A443RUF6</accession>
<sequence>MRALANINVFKLDHNQKWTTTPLATVIFTKLKNYASSWLDSYSLLSTLTDVVKTGRNHFEEHYGLPCYEWYKSKPKQLQTFNNAMSEIGNVIGSKLTEIYDFSQFKYIVDVGGGRGVFMSEMLKSAPNVTGIVFDQPHVVQAAQDNNEEIKEVRDRITFIGGNFMDNVPSGGDCYTIRNVLNDYSDNIALQILKNIANEMNGKSKLLIIESKPNTRFGSLFDLLLLSNLNGDLRGEDGFQKLLPKAGLQINKCIKSVGDNMDIIEVFKVE</sequence>
<dbReference type="AlphaFoldDB" id="A0A443RUF6"/>
<evidence type="ECO:0000256" key="4">
    <source>
        <dbReference type="ARBA" id="ARBA00037645"/>
    </source>
</evidence>
<dbReference type="Proteomes" id="UP000288716">
    <property type="component" value="Unassembled WGS sequence"/>
</dbReference>
<dbReference type="Gene3D" id="3.40.50.150">
    <property type="entry name" value="Vaccinia Virus protein VP39"/>
    <property type="match status" value="1"/>
</dbReference>
<evidence type="ECO:0000256" key="7">
    <source>
        <dbReference type="ARBA" id="ARBA00043054"/>
    </source>
</evidence>
<organism evidence="9 10">
    <name type="scientific">Leptotrombidium deliense</name>
    <dbReference type="NCBI Taxonomy" id="299467"/>
    <lineage>
        <taxon>Eukaryota</taxon>
        <taxon>Metazoa</taxon>
        <taxon>Ecdysozoa</taxon>
        <taxon>Arthropoda</taxon>
        <taxon>Chelicerata</taxon>
        <taxon>Arachnida</taxon>
        <taxon>Acari</taxon>
        <taxon>Acariformes</taxon>
        <taxon>Trombidiformes</taxon>
        <taxon>Prostigmata</taxon>
        <taxon>Anystina</taxon>
        <taxon>Parasitengona</taxon>
        <taxon>Trombiculoidea</taxon>
        <taxon>Trombiculidae</taxon>
        <taxon>Leptotrombidium</taxon>
    </lineage>
</organism>
<dbReference type="Gene3D" id="1.10.287.1350">
    <property type="match status" value="1"/>
</dbReference>
<dbReference type="PANTHER" id="PTHR43712:SF2">
    <property type="entry name" value="O-METHYLTRANSFERASE CICE"/>
    <property type="match status" value="1"/>
</dbReference>
<dbReference type="InterPro" id="IPR016461">
    <property type="entry name" value="COMT-like"/>
</dbReference>
<dbReference type="PROSITE" id="PS51683">
    <property type="entry name" value="SAM_OMT_II"/>
    <property type="match status" value="1"/>
</dbReference>
<dbReference type="OrthoDB" id="1606438at2759"/>
<dbReference type="Pfam" id="PF00891">
    <property type="entry name" value="Methyltransf_2"/>
    <property type="match status" value="1"/>
</dbReference>
<dbReference type="SUPFAM" id="SSF53335">
    <property type="entry name" value="S-adenosyl-L-methionine-dependent methyltransferases"/>
    <property type="match status" value="1"/>
</dbReference>
<dbReference type="CDD" id="cd02440">
    <property type="entry name" value="AdoMet_MTases"/>
    <property type="match status" value="1"/>
</dbReference>
<dbReference type="PANTHER" id="PTHR43712">
    <property type="entry name" value="PUTATIVE (AFU_ORTHOLOGUE AFUA_4G14580)-RELATED"/>
    <property type="match status" value="1"/>
</dbReference>
<evidence type="ECO:0000256" key="3">
    <source>
        <dbReference type="ARBA" id="ARBA00022691"/>
    </source>
</evidence>
<evidence type="ECO:0000313" key="9">
    <source>
        <dbReference type="EMBL" id="RWS18966.1"/>
    </source>
</evidence>
<evidence type="ECO:0000313" key="10">
    <source>
        <dbReference type="Proteomes" id="UP000288716"/>
    </source>
</evidence>
<dbReference type="GO" id="GO:0032259">
    <property type="term" value="P:methylation"/>
    <property type="evidence" value="ECO:0007669"/>
    <property type="project" value="UniProtKB-KW"/>
</dbReference>
<feature type="domain" description="O-methyltransferase C-terminal" evidence="8">
    <location>
        <begin position="47"/>
        <end position="248"/>
    </location>
</feature>
<dbReference type="EC" id="2.1.1.4" evidence="5"/>
<keyword evidence="2" id="KW-0808">Transferase</keyword>
<keyword evidence="1 9" id="KW-0489">Methyltransferase</keyword>
<proteinExistence type="predicted"/>
<comment type="caution">
    <text evidence="9">The sequence shown here is derived from an EMBL/GenBank/DDBJ whole genome shotgun (WGS) entry which is preliminary data.</text>
</comment>
<dbReference type="EMBL" id="NCKV01031891">
    <property type="protein sequence ID" value="RWS18966.1"/>
    <property type="molecule type" value="Genomic_DNA"/>
</dbReference>
<name>A0A443RUF6_9ACAR</name>
<evidence type="ECO:0000259" key="8">
    <source>
        <dbReference type="Pfam" id="PF00891"/>
    </source>
</evidence>